<dbReference type="EMBL" id="HBJB01001554">
    <property type="protein sequence ID" value="CAE0841652.1"/>
    <property type="molecule type" value="Transcribed_RNA"/>
</dbReference>
<reference evidence="6" key="1">
    <citation type="submission" date="2021-01" db="EMBL/GenBank/DDBJ databases">
        <authorList>
            <person name="Corre E."/>
            <person name="Pelletier E."/>
            <person name="Niang G."/>
            <person name="Scheremetjew M."/>
            <person name="Finn R."/>
            <person name="Kale V."/>
            <person name="Holt S."/>
            <person name="Cochrane G."/>
            <person name="Meng A."/>
            <person name="Brown T."/>
            <person name="Cohen L."/>
        </authorList>
    </citation>
    <scope>NUCLEOTIDE SEQUENCE</scope>
    <source>
        <strain evidence="6">LB1974</strain>
    </source>
</reference>
<dbReference type="InterPro" id="IPR038765">
    <property type="entry name" value="Papain-like_cys_pep_sf"/>
</dbReference>
<proteinExistence type="inferred from homology"/>
<dbReference type="Pfam" id="PF08246">
    <property type="entry name" value="Inhibitor_I29"/>
    <property type="match status" value="1"/>
</dbReference>
<dbReference type="InterPro" id="IPR013201">
    <property type="entry name" value="Prot_inhib_I29"/>
</dbReference>
<dbReference type="PANTHER" id="PTHR12411">
    <property type="entry name" value="CYSTEINE PROTEASE FAMILY C1-RELATED"/>
    <property type="match status" value="1"/>
</dbReference>
<dbReference type="SUPFAM" id="SSF54001">
    <property type="entry name" value="Cysteine proteinases"/>
    <property type="match status" value="1"/>
</dbReference>
<dbReference type="InterPro" id="IPR013128">
    <property type="entry name" value="Peptidase_C1A"/>
</dbReference>
<sequence length="329" mass="34752">MRVLCAVAFAAVADIDAQWEQFKAQYGKSYNGESEEAHRKGVFTTNVRLIEQENSKGLSYTLGVNQFADLTVDEFSKTYMGFKKPAQKYGDAAYLGRHVYNGEALPTSVDWSSQGAVTPVKNQGQCGSCWSFSTTGSLEGANEISTGKLVSLSEQQFVDCAGTYGNQGCNGGLMDSAFKYAEANALCTEQSYPYKGTDGSCQASSCSTGLAKGSVSGYKDVSSDSEQDMMSAVAQQPVSIAIEADKSVFQLYSGGVLTGACGASLDHGVLAVGYGTLSGTDYWKVKNSWGSTWGMSGYVLLQRGKGGSGECGLLSEPSYPQVTGSQVVV</sequence>
<dbReference type="InterPro" id="IPR025660">
    <property type="entry name" value="Pept_his_AS"/>
</dbReference>
<dbReference type="InterPro" id="IPR039417">
    <property type="entry name" value="Peptidase_C1A_papain-like"/>
</dbReference>
<dbReference type="GO" id="GO:0006508">
    <property type="term" value="P:proteolysis"/>
    <property type="evidence" value="ECO:0007669"/>
    <property type="project" value="InterPro"/>
</dbReference>
<dbReference type="AlphaFoldDB" id="A0A7S4GMQ4"/>
<feature type="domain" description="Peptidase C1A papain C-terminal" evidence="4">
    <location>
        <begin position="105"/>
        <end position="321"/>
    </location>
</feature>
<evidence type="ECO:0000256" key="1">
    <source>
        <dbReference type="ARBA" id="ARBA00008455"/>
    </source>
</evidence>
<dbReference type="PRINTS" id="PR00705">
    <property type="entry name" value="PAPAIN"/>
</dbReference>
<feature type="domain" description="Cathepsin propeptide inhibitor" evidence="5">
    <location>
        <begin position="19"/>
        <end position="75"/>
    </location>
</feature>
<keyword evidence="2" id="KW-0865">Zymogen</keyword>
<name>A0A7S4GMQ4_OXYMA</name>
<protein>
    <submittedName>
        <fullName evidence="6">Uncharacterized protein</fullName>
    </submittedName>
</protein>
<dbReference type="GO" id="GO:0008234">
    <property type="term" value="F:cysteine-type peptidase activity"/>
    <property type="evidence" value="ECO:0007669"/>
    <property type="project" value="InterPro"/>
</dbReference>
<dbReference type="Gene3D" id="3.90.70.10">
    <property type="entry name" value="Cysteine proteinases"/>
    <property type="match status" value="1"/>
</dbReference>
<evidence type="ECO:0000259" key="5">
    <source>
        <dbReference type="SMART" id="SM00848"/>
    </source>
</evidence>
<evidence type="ECO:0000313" key="6">
    <source>
        <dbReference type="EMBL" id="CAE0841652.1"/>
    </source>
</evidence>
<dbReference type="PROSITE" id="PS00139">
    <property type="entry name" value="THIOL_PROTEASE_CYS"/>
    <property type="match status" value="1"/>
</dbReference>
<keyword evidence="3" id="KW-1015">Disulfide bond</keyword>
<gene>
    <name evidence="6" type="ORF">OMAR00294_LOCUS1308</name>
</gene>
<organism evidence="6">
    <name type="scientific">Oxyrrhis marina</name>
    <name type="common">Dinoflagellate</name>
    <dbReference type="NCBI Taxonomy" id="2969"/>
    <lineage>
        <taxon>Eukaryota</taxon>
        <taxon>Sar</taxon>
        <taxon>Alveolata</taxon>
        <taxon>Dinophyceae</taxon>
        <taxon>Oxyrrhinales</taxon>
        <taxon>Oxyrrhinaceae</taxon>
        <taxon>Oxyrrhis</taxon>
    </lineage>
</organism>
<evidence type="ECO:0000259" key="4">
    <source>
        <dbReference type="SMART" id="SM00645"/>
    </source>
</evidence>
<comment type="similarity">
    <text evidence="1">Belongs to the peptidase C1 family.</text>
</comment>
<dbReference type="CDD" id="cd02248">
    <property type="entry name" value="Peptidase_C1A"/>
    <property type="match status" value="1"/>
</dbReference>
<dbReference type="SMART" id="SM00848">
    <property type="entry name" value="Inhibitor_I29"/>
    <property type="match status" value="1"/>
</dbReference>
<accession>A0A7S4GMQ4</accession>
<dbReference type="InterPro" id="IPR000169">
    <property type="entry name" value="Pept_cys_AS"/>
</dbReference>
<dbReference type="SMART" id="SM00645">
    <property type="entry name" value="Pept_C1"/>
    <property type="match status" value="1"/>
</dbReference>
<dbReference type="FunFam" id="3.90.70.10:FF:000109">
    <property type="entry name" value="Cysteine protease"/>
    <property type="match status" value="1"/>
</dbReference>
<dbReference type="PROSITE" id="PS00639">
    <property type="entry name" value="THIOL_PROTEASE_HIS"/>
    <property type="match status" value="1"/>
</dbReference>
<evidence type="ECO:0000256" key="3">
    <source>
        <dbReference type="ARBA" id="ARBA00023157"/>
    </source>
</evidence>
<dbReference type="Pfam" id="PF00112">
    <property type="entry name" value="Peptidase_C1"/>
    <property type="match status" value="1"/>
</dbReference>
<dbReference type="InterPro" id="IPR000668">
    <property type="entry name" value="Peptidase_C1A_C"/>
</dbReference>
<evidence type="ECO:0000256" key="2">
    <source>
        <dbReference type="ARBA" id="ARBA00023145"/>
    </source>
</evidence>